<dbReference type="RefSeq" id="WP_111063789.1">
    <property type="nucleotide sequence ID" value="NZ_JBHUCU010000005.1"/>
</dbReference>
<dbReference type="Pfam" id="PF08281">
    <property type="entry name" value="Sigma70_r4_2"/>
    <property type="match status" value="1"/>
</dbReference>
<accession>A0A2W1N0E8</accession>
<comment type="similarity">
    <text evidence="1">Belongs to the sigma-70 factor family. ECF subfamily.</text>
</comment>
<keyword evidence="5" id="KW-0804">Transcription</keyword>
<evidence type="ECO:0000256" key="3">
    <source>
        <dbReference type="ARBA" id="ARBA00023082"/>
    </source>
</evidence>
<dbReference type="Proteomes" id="UP000249248">
    <property type="component" value="Unassembled WGS sequence"/>
</dbReference>
<gene>
    <name evidence="8" type="ORF">DNU06_12685</name>
</gene>
<feature type="domain" description="RNA polymerase sigma-70 region 2" evidence="6">
    <location>
        <begin position="32"/>
        <end position="98"/>
    </location>
</feature>
<dbReference type="InterPro" id="IPR039425">
    <property type="entry name" value="RNA_pol_sigma-70-like"/>
</dbReference>
<dbReference type="InterPro" id="IPR013324">
    <property type="entry name" value="RNA_pol_sigma_r3/r4-like"/>
</dbReference>
<dbReference type="OrthoDB" id="9795666at2"/>
<proteinExistence type="inferred from homology"/>
<evidence type="ECO:0000313" key="8">
    <source>
        <dbReference type="EMBL" id="PZE16401.1"/>
    </source>
</evidence>
<dbReference type="Pfam" id="PF04542">
    <property type="entry name" value="Sigma70_r2"/>
    <property type="match status" value="1"/>
</dbReference>
<reference evidence="8 9" key="1">
    <citation type="submission" date="2018-06" db="EMBL/GenBank/DDBJ databases">
        <title>The draft genome sequence of Crocinitomix sp. SM1701.</title>
        <authorList>
            <person name="Zhang X."/>
        </authorList>
    </citation>
    <scope>NUCLEOTIDE SEQUENCE [LARGE SCALE GENOMIC DNA]</scope>
    <source>
        <strain evidence="8 9">SM1701</strain>
    </source>
</reference>
<keyword evidence="4" id="KW-0238">DNA-binding</keyword>
<dbReference type="Gene3D" id="1.10.10.10">
    <property type="entry name" value="Winged helix-like DNA-binding domain superfamily/Winged helix DNA-binding domain"/>
    <property type="match status" value="1"/>
</dbReference>
<sequence length="196" mass="23463">MRLFKKDYKTYSDEELMLLFQKGDKKALEQIYHRYANHLVNFFYNKLWQDREKAEDATQDIFSKLIQKPALFDASKNFKTWVFSVAFNRCKNEYKKQEVRKNVREEPEDNYQPKDSNIIADELYDQQDFGQKLKQKLAEMNEKHSQVFKLRHEDGLSMKEIAEVLTLNEGTVKSRLHYATKYLAEQLAVYQKLIAK</sequence>
<name>A0A2W1N0E8_9FLAO</name>
<evidence type="ECO:0000256" key="2">
    <source>
        <dbReference type="ARBA" id="ARBA00023015"/>
    </source>
</evidence>
<dbReference type="InterPro" id="IPR014284">
    <property type="entry name" value="RNA_pol_sigma-70_dom"/>
</dbReference>
<evidence type="ECO:0000259" key="6">
    <source>
        <dbReference type="Pfam" id="PF04542"/>
    </source>
</evidence>
<dbReference type="InterPro" id="IPR013325">
    <property type="entry name" value="RNA_pol_sigma_r2"/>
</dbReference>
<evidence type="ECO:0000256" key="1">
    <source>
        <dbReference type="ARBA" id="ARBA00010641"/>
    </source>
</evidence>
<dbReference type="InterPro" id="IPR013249">
    <property type="entry name" value="RNA_pol_sigma70_r4_t2"/>
</dbReference>
<dbReference type="SUPFAM" id="SSF88946">
    <property type="entry name" value="Sigma2 domain of RNA polymerase sigma factors"/>
    <property type="match status" value="1"/>
</dbReference>
<dbReference type="PANTHER" id="PTHR43133">
    <property type="entry name" value="RNA POLYMERASE ECF-TYPE SIGMA FACTO"/>
    <property type="match status" value="1"/>
</dbReference>
<organism evidence="8 9">
    <name type="scientific">Putridiphycobacter roseus</name>
    <dbReference type="NCBI Taxonomy" id="2219161"/>
    <lineage>
        <taxon>Bacteria</taxon>
        <taxon>Pseudomonadati</taxon>
        <taxon>Bacteroidota</taxon>
        <taxon>Flavobacteriia</taxon>
        <taxon>Flavobacteriales</taxon>
        <taxon>Crocinitomicaceae</taxon>
        <taxon>Putridiphycobacter</taxon>
    </lineage>
</organism>
<evidence type="ECO:0000256" key="5">
    <source>
        <dbReference type="ARBA" id="ARBA00023163"/>
    </source>
</evidence>
<dbReference type="InterPro" id="IPR007627">
    <property type="entry name" value="RNA_pol_sigma70_r2"/>
</dbReference>
<dbReference type="GO" id="GO:0006352">
    <property type="term" value="P:DNA-templated transcription initiation"/>
    <property type="evidence" value="ECO:0007669"/>
    <property type="project" value="InterPro"/>
</dbReference>
<protein>
    <recommendedName>
        <fullName evidence="10">RNA polymerase subunit sigma-70</fullName>
    </recommendedName>
</protein>
<feature type="domain" description="RNA polymerase sigma factor 70 region 4 type 2" evidence="7">
    <location>
        <begin position="132"/>
        <end position="179"/>
    </location>
</feature>
<dbReference type="GO" id="GO:0016987">
    <property type="term" value="F:sigma factor activity"/>
    <property type="evidence" value="ECO:0007669"/>
    <property type="project" value="UniProtKB-KW"/>
</dbReference>
<comment type="caution">
    <text evidence="8">The sequence shown here is derived from an EMBL/GenBank/DDBJ whole genome shotgun (WGS) entry which is preliminary data.</text>
</comment>
<evidence type="ECO:0000256" key="4">
    <source>
        <dbReference type="ARBA" id="ARBA00023125"/>
    </source>
</evidence>
<evidence type="ECO:0000259" key="7">
    <source>
        <dbReference type="Pfam" id="PF08281"/>
    </source>
</evidence>
<evidence type="ECO:0000313" key="9">
    <source>
        <dbReference type="Proteomes" id="UP000249248"/>
    </source>
</evidence>
<dbReference type="GO" id="GO:0003677">
    <property type="term" value="F:DNA binding"/>
    <property type="evidence" value="ECO:0007669"/>
    <property type="project" value="UniProtKB-KW"/>
</dbReference>
<dbReference type="EMBL" id="QKSB01000008">
    <property type="protein sequence ID" value="PZE16401.1"/>
    <property type="molecule type" value="Genomic_DNA"/>
</dbReference>
<keyword evidence="9" id="KW-1185">Reference proteome</keyword>
<dbReference type="InterPro" id="IPR036388">
    <property type="entry name" value="WH-like_DNA-bd_sf"/>
</dbReference>
<dbReference type="AlphaFoldDB" id="A0A2W1N0E8"/>
<evidence type="ECO:0008006" key="10">
    <source>
        <dbReference type="Google" id="ProtNLM"/>
    </source>
</evidence>
<dbReference type="PANTHER" id="PTHR43133:SF8">
    <property type="entry name" value="RNA POLYMERASE SIGMA FACTOR HI_1459-RELATED"/>
    <property type="match status" value="1"/>
</dbReference>
<dbReference type="NCBIfam" id="TIGR02937">
    <property type="entry name" value="sigma70-ECF"/>
    <property type="match status" value="1"/>
</dbReference>
<keyword evidence="2" id="KW-0805">Transcription regulation</keyword>
<keyword evidence="3" id="KW-0731">Sigma factor</keyword>
<dbReference type="SUPFAM" id="SSF88659">
    <property type="entry name" value="Sigma3 and sigma4 domains of RNA polymerase sigma factors"/>
    <property type="match status" value="1"/>
</dbReference>
<dbReference type="Gene3D" id="1.10.1740.10">
    <property type="match status" value="1"/>
</dbReference>
<dbReference type="CDD" id="cd06171">
    <property type="entry name" value="Sigma70_r4"/>
    <property type="match status" value="1"/>
</dbReference>